<evidence type="ECO:0000256" key="1">
    <source>
        <dbReference type="ARBA" id="ARBA00005351"/>
    </source>
</evidence>
<dbReference type="Proteomes" id="UP001196413">
    <property type="component" value="Unassembled WGS sequence"/>
</dbReference>
<dbReference type="InterPro" id="IPR007317">
    <property type="entry name" value="GET4"/>
</dbReference>
<proteinExistence type="inferred from homology"/>
<keyword evidence="3" id="KW-1185">Reference proteome</keyword>
<protein>
    <submittedName>
        <fullName evidence="2">Uncharacterized protein</fullName>
    </submittedName>
</protein>
<organism evidence="2 3">
    <name type="scientific">Parelaphostrongylus tenuis</name>
    <name type="common">Meningeal worm</name>
    <dbReference type="NCBI Taxonomy" id="148309"/>
    <lineage>
        <taxon>Eukaryota</taxon>
        <taxon>Metazoa</taxon>
        <taxon>Ecdysozoa</taxon>
        <taxon>Nematoda</taxon>
        <taxon>Chromadorea</taxon>
        <taxon>Rhabditida</taxon>
        <taxon>Rhabditina</taxon>
        <taxon>Rhabditomorpha</taxon>
        <taxon>Strongyloidea</taxon>
        <taxon>Metastrongylidae</taxon>
        <taxon>Parelaphostrongylus</taxon>
    </lineage>
</organism>
<comment type="caution">
    <text evidence="2">The sequence shown here is derived from an EMBL/GenBank/DDBJ whole genome shotgun (WGS) entry which is preliminary data.</text>
</comment>
<dbReference type="PANTHER" id="PTHR12875">
    <property type="entry name" value="GOLGI TO ER TRAFFIC PROTEIN 4 HOMOLOG"/>
    <property type="match status" value="1"/>
</dbReference>
<gene>
    <name evidence="2" type="ORF">KIN20_019036</name>
</gene>
<reference evidence="2" key="1">
    <citation type="submission" date="2021-06" db="EMBL/GenBank/DDBJ databases">
        <title>Parelaphostrongylus tenuis whole genome reference sequence.</title>
        <authorList>
            <person name="Garwood T.J."/>
            <person name="Larsen P.A."/>
            <person name="Fountain-Jones N.M."/>
            <person name="Garbe J.R."/>
            <person name="Macchietto M.G."/>
            <person name="Kania S.A."/>
            <person name="Gerhold R.W."/>
            <person name="Richards J.E."/>
            <person name="Wolf T.M."/>
        </authorList>
    </citation>
    <scope>NUCLEOTIDE SEQUENCE</scope>
    <source>
        <strain evidence="2">MNPRO001-30</strain>
        <tissue evidence="2">Meninges</tissue>
    </source>
</reference>
<dbReference type="AlphaFoldDB" id="A0AAD5QUT6"/>
<dbReference type="GO" id="GO:0045048">
    <property type="term" value="P:protein insertion into ER membrane"/>
    <property type="evidence" value="ECO:0007669"/>
    <property type="project" value="InterPro"/>
</dbReference>
<evidence type="ECO:0000313" key="2">
    <source>
        <dbReference type="EMBL" id="KAJ1360131.1"/>
    </source>
</evidence>
<sequence>MRETGGSKSSECEMFCVLSFLQLLDYAPRSYSLKTFDVLYEAFVTSGPSCNGCRRELFNFLRLLYNAVTLRDAKLFEHLLQVYKPHLDVDPNFHNYLGQIGHIFFGIQSTKTRVIHSVAFSEIF</sequence>
<name>A0AAD5QUT6_PARTN</name>
<dbReference type="Gene3D" id="1.25.40.10">
    <property type="entry name" value="Tetratricopeptide repeat domain"/>
    <property type="match status" value="1"/>
</dbReference>
<dbReference type="InterPro" id="IPR011990">
    <property type="entry name" value="TPR-like_helical_dom_sf"/>
</dbReference>
<dbReference type="PANTHER" id="PTHR12875:SF0">
    <property type="entry name" value="GOLGI TO ER TRAFFIC PROTEIN 4 HOMOLOG"/>
    <property type="match status" value="1"/>
</dbReference>
<comment type="similarity">
    <text evidence="1">Belongs to the GET4 family.</text>
</comment>
<dbReference type="EMBL" id="JAHQIW010003777">
    <property type="protein sequence ID" value="KAJ1360131.1"/>
    <property type="molecule type" value="Genomic_DNA"/>
</dbReference>
<dbReference type="GO" id="GO:0005829">
    <property type="term" value="C:cytosol"/>
    <property type="evidence" value="ECO:0007669"/>
    <property type="project" value="TreeGrafter"/>
</dbReference>
<dbReference type="Pfam" id="PF04190">
    <property type="entry name" value="GET4"/>
    <property type="match status" value="1"/>
</dbReference>
<accession>A0AAD5QUT6</accession>
<evidence type="ECO:0000313" key="3">
    <source>
        <dbReference type="Proteomes" id="UP001196413"/>
    </source>
</evidence>